<dbReference type="OrthoDB" id="9790149at2"/>
<dbReference type="SUPFAM" id="SSF49879">
    <property type="entry name" value="SMAD/FHA domain"/>
    <property type="match status" value="1"/>
</dbReference>
<sequence length="586" mass="63445">MNHLTFTAGPLNGRRIQLMKKEVIIGSLEGTLILEGDKSASGKHAKLTVSKSGVTLEDLGSLIGTKVNGKKLSGPVTLAPGDTIQIGESVATFNSMVPKAPSSPLAFGAVSSSSSAKKEEEEEAATPVLEIHHIDVGQGDATLIQIRNGAGALAYSMLIDTGRTGAETASYLDTLIHKDAFRRIDACVISHYDSDHIGGARAVFQKKYLQDSVCFYDLGVPLDAGDTEYTDYANLAILKDKRQVLPLDTPLVDLHGVKLRCLAYNGFMKSERSGRFWSMSENADVPWADRTSHIPAHEKNHCSAALLLEFGAFRYFTAGDLCGYYEDLVCNYMNFFVADRHVCAWKLGHHGAAEATSPKLLSTFRPRFGVISCGSDNGYGHPAQDTLNRLEKFNESLFKCSYFVTARVVPATGQKFSIGQLPPAGSGSHNQGTVVIRVTGEQARTHAFTVSSKSFPSGTKFNCGMRAYDAKAEDGLKVSTNAAKRKQTPESILLSKKRKEDREAPILTAITQGAQARFGTGTPIQEAWWSAPGVAKHTARIARSARSNYSGEAVRRVQQLISSHQPSITRIESAGALEAFLQKILK</sequence>
<dbReference type="InterPro" id="IPR052159">
    <property type="entry name" value="Competence_DNA_uptake"/>
</dbReference>
<evidence type="ECO:0000313" key="5">
    <source>
        <dbReference type="Proteomes" id="UP000032702"/>
    </source>
</evidence>
<organism evidence="3 5">
    <name type="scientific">Stigmatella aurantiaca (strain DW4/3-1)</name>
    <dbReference type="NCBI Taxonomy" id="378806"/>
    <lineage>
        <taxon>Bacteria</taxon>
        <taxon>Pseudomonadati</taxon>
        <taxon>Myxococcota</taxon>
        <taxon>Myxococcia</taxon>
        <taxon>Myxococcales</taxon>
        <taxon>Cystobacterineae</taxon>
        <taxon>Archangiaceae</taxon>
        <taxon>Stigmatella</taxon>
    </lineage>
</organism>
<dbReference type="CDD" id="cd00060">
    <property type="entry name" value="FHA"/>
    <property type="match status" value="1"/>
</dbReference>
<keyword evidence="4" id="KW-1185">Reference proteome</keyword>
<reference evidence="2 4" key="2">
    <citation type="journal article" date="2011" name="Mol. Biol. Evol.">
        <title>Comparative genomic analysis of fruiting body formation in Myxococcales.</title>
        <authorList>
            <person name="Huntley S."/>
            <person name="Hamann N."/>
            <person name="Wegener-Feldbrugge S."/>
            <person name="Treuner-Lange A."/>
            <person name="Kube M."/>
            <person name="Reinhardt R."/>
            <person name="Klages S."/>
            <person name="Muller R."/>
            <person name="Ronning C.M."/>
            <person name="Nierman W.C."/>
            <person name="Sogaard-Andersen L."/>
        </authorList>
    </citation>
    <scope>NUCLEOTIDE SEQUENCE [LARGE SCALE GENOMIC DNA]</scope>
    <source>
        <strain evidence="2 4">DW4/3-1</strain>
    </source>
</reference>
<dbReference type="Pfam" id="PF00753">
    <property type="entry name" value="Lactamase_B"/>
    <property type="match status" value="1"/>
</dbReference>
<dbReference type="InterPro" id="IPR008984">
    <property type="entry name" value="SMAD_FHA_dom_sf"/>
</dbReference>
<feature type="domain" description="FHA" evidence="1">
    <location>
        <begin position="13"/>
        <end position="72"/>
    </location>
</feature>
<dbReference type="KEGG" id="sur:STAUR_8366"/>
<dbReference type="InterPro" id="IPR000253">
    <property type="entry name" value="FHA_dom"/>
</dbReference>
<dbReference type="PATRIC" id="fig|378806.16.peg.6011"/>
<name>Q093C0_STIAD</name>
<gene>
    <name evidence="2" type="ordered locus">STAUR_8366</name>
    <name evidence="3" type="ORF">STIAU_3043</name>
</gene>
<dbReference type="PANTHER" id="PTHR30619:SF1">
    <property type="entry name" value="RECOMBINATION PROTEIN 2"/>
    <property type="match status" value="1"/>
</dbReference>
<evidence type="ECO:0000259" key="1">
    <source>
        <dbReference type="PROSITE" id="PS50006"/>
    </source>
</evidence>
<accession>Q093C0</accession>
<dbReference type="STRING" id="378806.STAUR_8366"/>
<dbReference type="Proteomes" id="UP000001351">
    <property type="component" value="Chromosome"/>
</dbReference>
<dbReference type="PANTHER" id="PTHR30619">
    <property type="entry name" value="DNA INTERNALIZATION/COMPETENCE PROTEIN COMEC/REC2"/>
    <property type="match status" value="1"/>
</dbReference>
<dbReference type="Gene3D" id="2.60.200.20">
    <property type="match status" value="1"/>
</dbReference>
<evidence type="ECO:0000313" key="3">
    <source>
        <dbReference type="EMBL" id="EAU66836.1"/>
    </source>
</evidence>
<dbReference type="SMART" id="SM00240">
    <property type="entry name" value="FHA"/>
    <property type="match status" value="1"/>
</dbReference>
<dbReference type="AlphaFoldDB" id="Q093C0"/>
<dbReference type="Proteomes" id="UP000032702">
    <property type="component" value="Unassembled WGS sequence"/>
</dbReference>
<dbReference type="PROSITE" id="PS50006">
    <property type="entry name" value="FHA_DOMAIN"/>
    <property type="match status" value="1"/>
</dbReference>
<proteinExistence type="predicted"/>
<dbReference type="SUPFAM" id="SSF56281">
    <property type="entry name" value="Metallo-hydrolase/oxidoreductase"/>
    <property type="match status" value="1"/>
</dbReference>
<dbReference type="InterPro" id="IPR036866">
    <property type="entry name" value="RibonucZ/Hydroxyglut_hydro"/>
</dbReference>
<protein>
    <submittedName>
        <fullName evidence="3">FHA domain protein</fullName>
    </submittedName>
</protein>
<evidence type="ECO:0000313" key="4">
    <source>
        <dbReference type="Proteomes" id="UP000001351"/>
    </source>
</evidence>
<dbReference type="RefSeq" id="WP_002613616.1">
    <property type="nucleotide sequence ID" value="NC_014623.1"/>
</dbReference>
<dbReference type="HOGENOM" id="CLU_465324_0_0_7"/>
<dbReference type="InterPro" id="IPR001279">
    <property type="entry name" value="Metallo-B-lactamas"/>
</dbReference>
<dbReference type="Pfam" id="PF00498">
    <property type="entry name" value="FHA"/>
    <property type="match status" value="1"/>
</dbReference>
<dbReference type="EMBL" id="AAMD01000046">
    <property type="protein sequence ID" value="EAU66836.1"/>
    <property type="molecule type" value="Genomic_DNA"/>
</dbReference>
<dbReference type="eggNOG" id="COG2333">
    <property type="taxonomic scope" value="Bacteria"/>
</dbReference>
<evidence type="ECO:0000313" key="2">
    <source>
        <dbReference type="EMBL" id="ADO76120.1"/>
    </source>
</evidence>
<dbReference type="eggNOG" id="COG1716">
    <property type="taxonomic scope" value="Bacteria"/>
</dbReference>
<dbReference type="Gene3D" id="3.60.15.10">
    <property type="entry name" value="Ribonuclease Z/Hydroxyacylglutathione hydrolase-like"/>
    <property type="match status" value="1"/>
</dbReference>
<dbReference type="EMBL" id="CP002271">
    <property type="protein sequence ID" value="ADO76120.1"/>
    <property type="molecule type" value="Genomic_DNA"/>
</dbReference>
<reference evidence="3 5" key="1">
    <citation type="submission" date="2006-04" db="EMBL/GenBank/DDBJ databases">
        <authorList>
            <person name="Nierman W.C."/>
        </authorList>
    </citation>
    <scope>NUCLEOTIDE SEQUENCE [LARGE SCALE GENOMIC DNA]</scope>
    <source>
        <strain evidence="3 5">DW4/3-1</strain>
    </source>
</reference>